<dbReference type="InterPro" id="IPR013907">
    <property type="entry name" value="Sds3"/>
</dbReference>
<organism evidence="7 8">
    <name type="scientific">Huso huso</name>
    <name type="common">Beluga</name>
    <name type="synonym">Acipenser huso</name>
    <dbReference type="NCBI Taxonomy" id="61971"/>
    <lineage>
        <taxon>Eukaryota</taxon>
        <taxon>Metazoa</taxon>
        <taxon>Chordata</taxon>
        <taxon>Craniata</taxon>
        <taxon>Vertebrata</taxon>
        <taxon>Euteleostomi</taxon>
        <taxon>Actinopterygii</taxon>
        <taxon>Chondrostei</taxon>
        <taxon>Acipenseriformes</taxon>
        <taxon>Acipenseridae</taxon>
        <taxon>Huso</taxon>
    </lineage>
</organism>
<keyword evidence="4" id="KW-0804">Transcription</keyword>
<dbReference type="Pfam" id="PF08598">
    <property type="entry name" value="Sds3"/>
    <property type="match status" value="1"/>
</dbReference>
<dbReference type="EMBL" id="JAHFZB010000057">
    <property type="protein sequence ID" value="KAK6466377.1"/>
    <property type="molecule type" value="Genomic_DNA"/>
</dbReference>
<proteinExistence type="predicted"/>
<evidence type="ECO:0000256" key="6">
    <source>
        <dbReference type="SAM" id="MobiDB-lite"/>
    </source>
</evidence>
<name>A0ABR0Y139_HUSHU</name>
<keyword evidence="2" id="KW-0678">Repressor</keyword>
<evidence type="ECO:0000313" key="7">
    <source>
        <dbReference type="EMBL" id="KAK6466377.1"/>
    </source>
</evidence>
<dbReference type="SMART" id="SM01401">
    <property type="entry name" value="Sds3"/>
    <property type="match status" value="1"/>
</dbReference>
<protein>
    <submittedName>
        <fullName evidence="7">Breast cancer metastasis-suppressor 1-like protein</fullName>
    </submittedName>
</protein>
<keyword evidence="5" id="KW-0539">Nucleus</keyword>
<feature type="compositionally biased region" description="Acidic residues" evidence="6">
    <location>
        <begin position="11"/>
        <end position="56"/>
    </location>
</feature>
<gene>
    <name evidence="7" type="ORF">HHUSO_G36419</name>
</gene>
<dbReference type="PANTHER" id="PTHR21964">
    <property type="entry name" value="BREAST CANCER METASTASIS-SUPPRESSOR 1"/>
    <property type="match status" value="1"/>
</dbReference>
<dbReference type="Gene3D" id="1.20.5.1500">
    <property type="match status" value="1"/>
</dbReference>
<comment type="caution">
    <text evidence="7">The sequence shown here is derived from an EMBL/GenBank/DDBJ whole genome shotgun (WGS) entry which is preliminary data.</text>
</comment>
<keyword evidence="3" id="KW-0805">Transcription regulation</keyword>
<dbReference type="Proteomes" id="UP001369086">
    <property type="component" value="Unassembled WGS sequence"/>
</dbReference>
<accession>A0ABR0Y139</accession>
<evidence type="ECO:0000256" key="5">
    <source>
        <dbReference type="ARBA" id="ARBA00023242"/>
    </source>
</evidence>
<evidence type="ECO:0000313" key="8">
    <source>
        <dbReference type="Proteomes" id="UP001369086"/>
    </source>
</evidence>
<evidence type="ECO:0000256" key="1">
    <source>
        <dbReference type="ARBA" id="ARBA00004123"/>
    </source>
</evidence>
<feature type="region of interest" description="Disordered" evidence="6">
    <location>
        <begin position="1"/>
        <end position="58"/>
    </location>
</feature>
<evidence type="ECO:0000256" key="3">
    <source>
        <dbReference type="ARBA" id="ARBA00023015"/>
    </source>
</evidence>
<sequence>MPVQPTLKEPEEMEVEGDSTTEANGEEEEEEEEEEESGSESETEPEEESSEMDDEDCERRRIECLDEMSDLEKQFMDLKEKLFKERLNQVKAKLEEVIAGTATEYIEPVAALQKNMKIRTEVAGVYRDLCLQVIHNKYDCEMQGARQHMESEKLLLFDNMQNELMEKIQRLEEDRQTIDISSEWWNDKLHSKKSRRRCDPTKPEKKRKPVLVSGPYIVYMLQDISILEDWTAIKKAKATVLPMKKKSEPKIQYSAKCEDGKLYYEGECYSKGHVILLEIREDPPSQAVITAVSTGEVWLRRTDGSKTKIYVSQLQKGKYTIRKA</sequence>
<reference evidence="7 8" key="1">
    <citation type="submission" date="2021-05" db="EMBL/GenBank/DDBJ databases">
        <authorList>
            <person name="Zahm M."/>
            <person name="Klopp C."/>
            <person name="Cabau C."/>
            <person name="Kuhl H."/>
            <person name="Suciu R."/>
            <person name="Ciorpac M."/>
            <person name="Holostenco D."/>
            <person name="Gessner J."/>
            <person name="Wuertz S."/>
            <person name="Hohne C."/>
            <person name="Stock M."/>
            <person name="Gislard M."/>
            <person name="Lluch J."/>
            <person name="Milhes M."/>
            <person name="Lampietro C."/>
            <person name="Lopez Roques C."/>
            <person name="Donnadieu C."/>
            <person name="Du K."/>
            <person name="Schartl M."/>
            <person name="Guiguen Y."/>
        </authorList>
    </citation>
    <scope>NUCLEOTIDE SEQUENCE [LARGE SCALE GENOMIC DNA]</scope>
    <source>
        <strain evidence="7">Hh-F2</strain>
        <tissue evidence="7">Blood</tissue>
    </source>
</reference>
<keyword evidence="8" id="KW-1185">Reference proteome</keyword>
<comment type="subcellular location">
    <subcellularLocation>
        <location evidence="1">Nucleus</location>
    </subcellularLocation>
</comment>
<evidence type="ECO:0000256" key="2">
    <source>
        <dbReference type="ARBA" id="ARBA00022491"/>
    </source>
</evidence>
<evidence type="ECO:0000256" key="4">
    <source>
        <dbReference type="ARBA" id="ARBA00023163"/>
    </source>
</evidence>